<organism evidence="2 3">
    <name type="scientific">Cetraspora pellucida</name>
    <dbReference type="NCBI Taxonomy" id="1433469"/>
    <lineage>
        <taxon>Eukaryota</taxon>
        <taxon>Fungi</taxon>
        <taxon>Fungi incertae sedis</taxon>
        <taxon>Mucoromycota</taxon>
        <taxon>Glomeromycotina</taxon>
        <taxon>Glomeromycetes</taxon>
        <taxon>Diversisporales</taxon>
        <taxon>Gigasporaceae</taxon>
        <taxon>Cetraspora</taxon>
    </lineage>
</organism>
<sequence>MVRTENSSPNCANICCNTAAEWNKIKSKSALEINNKIKKYLTTLIDRYNIPTVKASRPRSVIEVEPVSPLPAVIPIENTLEIPINATAQKKIAKEIELIEKRITELRQICEITKKKLKMLTENQEIVRYDKVGHPSLLFQHPDLHDQIHTSVESGSADPKRRKEMIKVRIIENLRKNLEERYNIYMAQTILNNYLLPCQANSIAAKAHRHPAWVAVAGVSCTDTQEHPDGHYCLASVKYAKQFASMFSD</sequence>
<keyword evidence="1" id="KW-0175">Coiled coil</keyword>
<dbReference type="OrthoDB" id="2410764at2759"/>
<evidence type="ECO:0000313" key="2">
    <source>
        <dbReference type="EMBL" id="CAG8720151.1"/>
    </source>
</evidence>
<reference evidence="2" key="1">
    <citation type="submission" date="2021-06" db="EMBL/GenBank/DDBJ databases">
        <authorList>
            <person name="Kallberg Y."/>
            <person name="Tangrot J."/>
            <person name="Rosling A."/>
        </authorList>
    </citation>
    <scope>NUCLEOTIDE SEQUENCE</scope>
    <source>
        <strain evidence="2">FL966</strain>
    </source>
</reference>
<feature type="non-terminal residue" evidence="2">
    <location>
        <position position="249"/>
    </location>
</feature>
<gene>
    <name evidence="2" type="ORF">CPELLU_LOCUS12858</name>
</gene>
<feature type="coiled-coil region" evidence="1">
    <location>
        <begin position="96"/>
        <end position="123"/>
    </location>
</feature>
<evidence type="ECO:0000256" key="1">
    <source>
        <dbReference type="SAM" id="Coils"/>
    </source>
</evidence>
<protein>
    <submittedName>
        <fullName evidence="2">23264_t:CDS:1</fullName>
    </submittedName>
</protein>
<evidence type="ECO:0000313" key="3">
    <source>
        <dbReference type="Proteomes" id="UP000789759"/>
    </source>
</evidence>
<comment type="caution">
    <text evidence="2">The sequence shown here is derived from an EMBL/GenBank/DDBJ whole genome shotgun (WGS) entry which is preliminary data.</text>
</comment>
<dbReference type="Proteomes" id="UP000789759">
    <property type="component" value="Unassembled WGS sequence"/>
</dbReference>
<keyword evidence="3" id="KW-1185">Reference proteome</keyword>
<proteinExistence type="predicted"/>
<name>A0A9N9I4L5_9GLOM</name>
<dbReference type="AlphaFoldDB" id="A0A9N9I4L5"/>
<accession>A0A9N9I4L5</accession>
<dbReference type="EMBL" id="CAJVQA010012867">
    <property type="protein sequence ID" value="CAG8720151.1"/>
    <property type="molecule type" value="Genomic_DNA"/>
</dbReference>